<feature type="compositionally biased region" description="Low complexity" evidence="1">
    <location>
        <begin position="47"/>
        <end position="66"/>
    </location>
</feature>
<feature type="region of interest" description="Disordered" evidence="1">
    <location>
        <begin position="42"/>
        <end position="66"/>
    </location>
</feature>
<dbReference type="EMBL" id="GBEZ01022890">
    <property type="protein sequence ID" value="JAC63971.1"/>
    <property type="molecule type" value="Transcribed_RNA"/>
</dbReference>
<evidence type="ECO:0000256" key="1">
    <source>
        <dbReference type="SAM" id="MobiDB-lite"/>
    </source>
</evidence>
<name>A0A061R091_9CHLO</name>
<reference evidence="2" key="1">
    <citation type="submission" date="2014-05" db="EMBL/GenBank/DDBJ databases">
        <title>The transcriptome of the halophilic microalga Tetraselmis sp. GSL018 isolated from the Great Salt Lake, Utah.</title>
        <authorList>
            <person name="Jinkerson R.E."/>
            <person name="D'Adamo S."/>
            <person name="Posewitz M.C."/>
        </authorList>
    </citation>
    <scope>NUCLEOTIDE SEQUENCE</scope>
    <source>
        <strain evidence="2">GSL018</strain>
    </source>
</reference>
<organism evidence="2">
    <name type="scientific">Tetraselmis sp. GSL018</name>
    <dbReference type="NCBI Taxonomy" id="582737"/>
    <lineage>
        <taxon>Eukaryota</taxon>
        <taxon>Viridiplantae</taxon>
        <taxon>Chlorophyta</taxon>
        <taxon>core chlorophytes</taxon>
        <taxon>Chlorodendrophyceae</taxon>
        <taxon>Chlorodendrales</taxon>
        <taxon>Chlorodendraceae</taxon>
        <taxon>Tetraselmis</taxon>
    </lineage>
</organism>
<accession>A0A061R091</accession>
<gene>
    <name evidence="2" type="ORF">TSPGSL018_19347</name>
</gene>
<evidence type="ECO:0000313" key="2">
    <source>
        <dbReference type="EMBL" id="JAC63971.1"/>
    </source>
</evidence>
<dbReference type="AlphaFoldDB" id="A0A061R091"/>
<feature type="non-terminal residue" evidence="2">
    <location>
        <position position="1"/>
    </location>
</feature>
<sequence length="66" mass="7077">FSQSAAFHLSLVSSSPKEIVALPVPVRWFRRLVRCSLAIPSPSVALPSCQSSSVSRGGSPQRNALR</sequence>
<proteinExistence type="predicted"/>
<protein>
    <submittedName>
        <fullName evidence="2">Uncharacterized protein</fullName>
    </submittedName>
</protein>